<organism evidence="1 2">
    <name type="scientific">Tigheibacillus jepli</name>
    <dbReference type="NCBI Taxonomy" id="3035914"/>
    <lineage>
        <taxon>Bacteria</taxon>
        <taxon>Bacillati</taxon>
        <taxon>Bacillota</taxon>
        <taxon>Bacilli</taxon>
        <taxon>Bacillales</taxon>
        <taxon>Bacillaceae</taxon>
        <taxon>Tigheibacillus</taxon>
    </lineage>
</organism>
<sequence>MAATRQSNAIGDVVRRIRKDNISKIVAYAYEQALAEKPLADVLKQMKLDAA</sequence>
<proteinExistence type="predicted"/>
<dbReference type="RefSeq" id="WP_306068317.1">
    <property type="nucleotide sequence ID" value="NZ_JAROCA020000002.1"/>
</dbReference>
<reference evidence="1 2" key="1">
    <citation type="submission" date="2023-10" db="EMBL/GenBank/DDBJ databases">
        <title>179-bfca-hs.</title>
        <authorList>
            <person name="Miliotis G."/>
            <person name="Sengupta P."/>
            <person name="Hameed A."/>
            <person name="Chuvochina M."/>
            <person name="Mcdonagh F."/>
            <person name="Simpson A.C."/>
            <person name="Singh N.K."/>
            <person name="Rekha P.D."/>
            <person name="Raman K."/>
            <person name="Hugenholtz P."/>
            <person name="Venkateswaran K."/>
        </authorList>
    </citation>
    <scope>NUCLEOTIDE SEQUENCE [LARGE SCALE GENOMIC DNA]</scope>
    <source>
        <strain evidence="1 2">179-BFC-A-HS</strain>
    </source>
</reference>
<evidence type="ECO:0000313" key="2">
    <source>
        <dbReference type="Proteomes" id="UP001228376"/>
    </source>
</evidence>
<keyword evidence="2" id="KW-1185">Reference proteome</keyword>
<dbReference type="Proteomes" id="UP001228376">
    <property type="component" value="Unassembled WGS sequence"/>
</dbReference>
<name>A0ABU5CKC4_9BACI</name>
<gene>
    <name evidence="1" type="ORF">P5G51_016560</name>
</gene>
<dbReference type="EMBL" id="JAROCA020000002">
    <property type="protein sequence ID" value="MDY0406755.1"/>
    <property type="molecule type" value="Genomic_DNA"/>
</dbReference>
<evidence type="ECO:0000313" key="1">
    <source>
        <dbReference type="EMBL" id="MDY0406755.1"/>
    </source>
</evidence>
<protein>
    <submittedName>
        <fullName evidence="1">Uncharacterized protein</fullName>
    </submittedName>
</protein>
<accession>A0ABU5CKC4</accession>
<comment type="caution">
    <text evidence="1">The sequence shown here is derived from an EMBL/GenBank/DDBJ whole genome shotgun (WGS) entry which is preliminary data.</text>
</comment>